<dbReference type="InParanoid" id="A0A263CZU6"/>
<feature type="compositionally biased region" description="Basic and acidic residues" evidence="1">
    <location>
        <begin position="1"/>
        <end position="14"/>
    </location>
</feature>
<reference evidence="2 3" key="1">
    <citation type="submission" date="2017-07" db="EMBL/GenBank/DDBJ databases">
        <title>Amycolatopsis antarcticus sp. nov., isolated from the surface of an Antarcticus brown macroalga.</title>
        <authorList>
            <person name="Wang J."/>
            <person name="Leiva S."/>
            <person name="Huang J."/>
            <person name="Huang Y."/>
        </authorList>
    </citation>
    <scope>NUCLEOTIDE SEQUENCE [LARGE SCALE GENOMIC DNA]</scope>
    <source>
        <strain evidence="2 3">AU-G6</strain>
    </source>
</reference>
<evidence type="ECO:0000256" key="1">
    <source>
        <dbReference type="SAM" id="MobiDB-lite"/>
    </source>
</evidence>
<dbReference type="OrthoDB" id="3638144at2"/>
<accession>A0A263CZU6</accession>
<proteinExistence type="predicted"/>
<protein>
    <submittedName>
        <fullName evidence="2">Uncharacterized protein</fullName>
    </submittedName>
</protein>
<sequence>MRPEETPWRRDRPADAGADESDGPAGGRGPHSFARAVRRAAPYVQGAAVAGWVASAALDEQYEDGYDQGYDAGLDAGGGGSA</sequence>
<dbReference type="AlphaFoldDB" id="A0A263CZU6"/>
<keyword evidence="3" id="KW-1185">Reference proteome</keyword>
<evidence type="ECO:0000313" key="2">
    <source>
        <dbReference type="EMBL" id="OZM71704.1"/>
    </source>
</evidence>
<dbReference type="EMBL" id="NKYE01000012">
    <property type="protein sequence ID" value="OZM71704.1"/>
    <property type="molecule type" value="Genomic_DNA"/>
</dbReference>
<name>A0A263CZU6_9PSEU</name>
<gene>
    <name evidence="2" type="ORF">CFN78_18820</name>
</gene>
<feature type="region of interest" description="Disordered" evidence="1">
    <location>
        <begin position="1"/>
        <end position="33"/>
    </location>
</feature>
<evidence type="ECO:0000313" key="3">
    <source>
        <dbReference type="Proteomes" id="UP000242444"/>
    </source>
</evidence>
<comment type="caution">
    <text evidence="2">The sequence shown here is derived from an EMBL/GenBank/DDBJ whole genome shotgun (WGS) entry which is preliminary data.</text>
</comment>
<dbReference type="Proteomes" id="UP000242444">
    <property type="component" value="Unassembled WGS sequence"/>
</dbReference>
<organism evidence="2 3">
    <name type="scientific">Amycolatopsis antarctica</name>
    <dbReference type="NCBI Taxonomy" id="1854586"/>
    <lineage>
        <taxon>Bacteria</taxon>
        <taxon>Bacillati</taxon>
        <taxon>Actinomycetota</taxon>
        <taxon>Actinomycetes</taxon>
        <taxon>Pseudonocardiales</taxon>
        <taxon>Pseudonocardiaceae</taxon>
        <taxon>Amycolatopsis</taxon>
    </lineage>
</organism>